<proteinExistence type="predicted"/>
<accession>A0A0E1WCL2</accession>
<name>A0A0E1WCL2_BURPE</name>
<dbReference type="Proteomes" id="UP000001812">
    <property type="component" value="Chromosome I"/>
</dbReference>
<evidence type="ECO:0000313" key="2">
    <source>
        <dbReference type="EMBL" id="EET07317.1"/>
    </source>
</evidence>
<feature type="region of interest" description="Disordered" evidence="1">
    <location>
        <begin position="19"/>
        <end position="56"/>
    </location>
</feature>
<gene>
    <name evidence="2" type="ORF">BURPS1710A_1808</name>
</gene>
<dbReference type="AlphaFoldDB" id="A0A0E1WCL2"/>
<dbReference type="HOGENOM" id="CLU_211964_0_0_4"/>
<protein>
    <submittedName>
        <fullName evidence="2">Uncharacterized protein</fullName>
    </submittedName>
</protein>
<evidence type="ECO:0000256" key="1">
    <source>
        <dbReference type="SAM" id="MobiDB-lite"/>
    </source>
</evidence>
<sequence>MRGEDGAHVVSCLSFARGIGGARPAPRRRLRDGGRLAEGAAVRPASRPRLAGDGCP</sequence>
<reference evidence="2" key="1">
    <citation type="submission" date="2009-05" db="EMBL/GenBank/DDBJ databases">
        <authorList>
            <person name="Harkins D.M."/>
            <person name="DeShazer D."/>
            <person name="Woods D.E."/>
            <person name="Brinkac L.M."/>
            <person name="Brown K.A."/>
            <person name="Hung G.C."/>
            <person name="Tuanyok A."/>
            <person name="Zhang B."/>
            <person name="Nierman W.C."/>
        </authorList>
    </citation>
    <scope>NUCLEOTIDE SEQUENCE [LARGE SCALE GENOMIC DNA]</scope>
    <source>
        <strain evidence="2">1710a</strain>
    </source>
</reference>
<organism evidence="2">
    <name type="scientific">Burkholderia pseudomallei 1710a</name>
    <dbReference type="NCBI Taxonomy" id="320371"/>
    <lineage>
        <taxon>Bacteria</taxon>
        <taxon>Pseudomonadati</taxon>
        <taxon>Pseudomonadota</taxon>
        <taxon>Betaproteobacteria</taxon>
        <taxon>Burkholderiales</taxon>
        <taxon>Burkholderiaceae</taxon>
        <taxon>Burkholderia</taxon>
        <taxon>pseudomallei group</taxon>
    </lineage>
</organism>
<dbReference type="EMBL" id="CM000832">
    <property type="protein sequence ID" value="EET07317.1"/>
    <property type="molecule type" value="Genomic_DNA"/>
</dbReference>